<dbReference type="AlphaFoldDB" id="A0A1G6LMX7"/>
<dbReference type="GO" id="GO:0009116">
    <property type="term" value="P:nucleoside metabolic process"/>
    <property type="evidence" value="ECO:0007669"/>
    <property type="project" value="InterPro"/>
</dbReference>
<dbReference type="RefSeq" id="WP_092128404.1">
    <property type="nucleotide sequence ID" value="NZ_FMYU01000005.1"/>
</dbReference>
<gene>
    <name evidence="1" type="ORF">SAMN05660835_00856</name>
</gene>
<dbReference type="EMBL" id="FMYU01000005">
    <property type="protein sequence ID" value="SDC44549.1"/>
    <property type="molecule type" value="Genomic_DNA"/>
</dbReference>
<dbReference type="GO" id="GO:0003913">
    <property type="term" value="F:DNA photolyase activity"/>
    <property type="evidence" value="ECO:0007669"/>
    <property type="project" value="TreeGrafter"/>
</dbReference>
<dbReference type="GO" id="GO:0051539">
    <property type="term" value="F:4 iron, 4 sulfur cluster binding"/>
    <property type="evidence" value="ECO:0007669"/>
    <property type="project" value="TreeGrafter"/>
</dbReference>
<proteinExistence type="predicted"/>
<dbReference type="PANTHER" id="PTHR37822:SF2">
    <property type="entry name" value="SPORE PHOTOPRODUCT LYASE"/>
    <property type="match status" value="1"/>
</dbReference>
<reference evidence="2" key="1">
    <citation type="submission" date="2016-10" db="EMBL/GenBank/DDBJ databases">
        <authorList>
            <person name="Varghese N."/>
            <person name="Submissions S."/>
        </authorList>
    </citation>
    <scope>NUCLEOTIDE SEQUENCE [LARGE SCALE GENOMIC DNA]</scope>
    <source>
        <strain evidence="2">DSM 8415</strain>
    </source>
</reference>
<dbReference type="Gene3D" id="3.40.50.1580">
    <property type="entry name" value="Nucleoside phosphorylase domain"/>
    <property type="match status" value="1"/>
</dbReference>
<dbReference type="Gene3D" id="3.80.30.30">
    <property type="match status" value="1"/>
</dbReference>
<dbReference type="InterPro" id="IPR058240">
    <property type="entry name" value="rSAM_sf"/>
</dbReference>
<keyword evidence="1" id="KW-0456">Lyase</keyword>
<dbReference type="InterPro" id="IPR049539">
    <property type="entry name" value="SPL"/>
</dbReference>
<keyword evidence="2" id="KW-1185">Reference proteome</keyword>
<dbReference type="Pfam" id="PF20903">
    <property type="entry name" value="SPL"/>
    <property type="match status" value="1"/>
</dbReference>
<evidence type="ECO:0000313" key="2">
    <source>
        <dbReference type="Proteomes" id="UP000199411"/>
    </source>
</evidence>
<dbReference type="GO" id="GO:1904047">
    <property type="term" value="F:S-adenosyl-L-methionine binding"/>
    <property type="evidence" value="ECO:0007669"/>
    <property type="project" value="TreeGrafter"/>
</dbReference>
<protein>
    <submittedName>
        <fullName evidence="1">Spore photoproduct lyase</fullName>
    </submittedName>
</protein>
<sequence>MLLLCCEHYNEAKPFIEYFKAQKQRNLYLTEGIAIYVNFGKGALNLAFEFTKLNETLKPDLSILFGTAGNISDLKIGDIIIAKKIKLFDTSLSPLLNPVELNTVNGFKNVDCISVFGSYALNKDLSLFGDCIDMEAYFFAKALNQLNTKGLIVKLISDNNDITNKFITIDYSKALDVINTFKIIANNNLTEIFVKTHILDVKVLFGLKRLFEKKHYTFTMRQNIYKKILINSTEIIKKPFKLKRSFSEIHVKQKYIKIDDYVGIFHNLKDKCAVIYANKKGEFLRKTPDHYTPQNTYGYSILQSYNCIYDCSYCFLKGYFKTFNPVIFKNIEDYFEQIKKILSKDKLRPMYFYLGTFSDPIALSIFDKSYIKFAEFFENLDAILEIRTKSANVKELLQHKPFKNTIIAFSLAPQNAIEKFEYLTPSLPRRLEAIKLLDNAGFNIGIRFDPFFGEFLSQYESFVSFLKQIKHLHSIEIGFLRFSKNEYKIFLDKNPAILSNMILKNNMYISNSIEYTKKAIQTIFRDFKDKIYYNMLTN</sequence>
<organism evidence="1 2">
    <name type="scientific">Desulfurella multipotens</name>
    <dbReference type="NCBI Taxonomy" id="79269"/>
    <lineage>
        <taxon>Bacteria</taxon>
        <taxon>Pseudomonadati</taxon>
        <taxon>Campylobacterota</taxon>
        <taxon>Desulfurellia</taxon>
        <taxon>Desulfurellales</taxon>
        <taxon>Desulfurellaceae</taxon>
        <taxon>Desulfurella</taxon>
    </lineage>
</organism>
<dbReference type="SUPFAM" id="SSF53167">
    <property type="entry name" value="Purine and uridine phosphorylases"/>
    <property type="match status" value="1"/>
</dbReference>
<dbReference type="SUPFAM" id="SSF102114">
    <property type="entry name" value="Radical SAM enzymes"/>
    <property type="match status" value="1"/>
</dbReference>
<accession>A0A1G6LMX7</accession>
<dbReference type="PANTHER" id="PTHR37822">
    <property type="entry name" value="SPORE PHOTOPRODUCT LYASE-RELATED"/>
    <property type="match status" value="1"/>
</dbReference>
<dbReference type="InterPro" id="IPR035994">
    <property type="entry name" value="Nucleoside_phosphorylase_sf"/>
</dbReference>
<evidence type="ECO:0000313" key="1">
    <source>
        <dbReference type="EMBL" id="SDC44549.1"/>
    </source>
</evidence>
<name>A0A1G6LMX7_9BACT</name>
<dbReference type="Gene3D" id="3.40.50.12110">
    <property type="match status" value="1"/>
</dbReference>
<dbReference type="GO" id="GO:0042601">
    <property type="term" value="C:endospore-forming forespore"/>
    <property type="evidence" value="ECO:0007669"/>
    <property type="project" value="TreeGrafter"/>
</dbReference>
<dbReference type="OrthoDB" id="368646at2"/>
<dbReference type="Proteomes" id="UP000199411">
    <property type="component" value="Unassembled WGS sequence"/>
</dbReference>